<dbReference type="Gene3D" id="3.30.50.10">
    <property type="entry name" value="Erythroid Transcription Factor GATA-1, subunit A"/>
    <property type="match status" value="1"/>
</dbReference>
<keyword evidence="9 11" id="KW-0675">Receptor</keyword>
<keyword evidence="10 11" id="KW-0539">Nucleus</keyword>
<dbReference type="Proteomes" id="UP000499080">
    <property type="component" value="Unassembled WGS sequence"/>
</dbReference>
<dbReference type="InterPro" id="IPR001628">
    <property type="entry name" value="Znf_hrmn_rcpt"/>
</dbReference>
<feature type="domain" description="NR LBD" evidence="14">
    <location>
        <begin position="401"/>
        <end position="626"/>
    </location>
</feature>
<gene>
    <name evidence="15" type="primary">nr2c1-a_1</name>
    <name evidence="15" type="ORF">AVEN_115219_1</name>
</gene>
<dbReference type="PRINTS" id="PR00047">
    <property type="entry name" value="STROIDFINGER"/>
</dbReference>
<keyword evidence="6 11" id="KW-0805">Transcription regulation</keyword>
<name>A0A4Y1ZZJ3_ARAVE</name>
<proteinExistence type="inferred from homology"/>
<evidence type="ECO:0000259" key="14">
    <source>
        <dbReference type="PROSITE" id="PS51843"/>
    </source>
</evidence>
<evidence type="ECO:0000256" key="5">
    <source>
        <dbReference type="ARBA" id="ARBA00022833"/>
    </source>
</evidence>
<dbReference type="SMART" id="SM00399">
    <property type="entry name" value="ZnF_C4"/>
    <property type="match status" value="1"/>
</dbReference>
<dbReference type="SUPFAM" id="SSF57716">
    <property type="entry name" value="Glucocorticoid receptor-like (DNA-binding domain)"/>
    <property type="match status" value="1"/>
</dbReference>
<evidence type="ECO:0000256" key="6">
    <source>
        <dbReference type="ARBA" id="ARBA00023015"/>
    </source>
</evidence>
<dbReference type="GO" id="GO:0005634">
    <property type="term" value="C:nucleus"/>
    <property type="evidence" value="ECO:0007669"/>
    <property type="project" value="UniProtKB-SubCell"/>
</dbReference>
<keyword evidence="3 11" id="KW-0479">Metal-binding</keyword>
<evidence type="ECO:0000256" key="2">
    <source>
        <dbReference type="ARBA" id="ARBA00006421"/>
    </source>
</evidence>
<feature type="region of interest" description="Disordered" evidence="12">
    <location>
        <begin position="75"/>
        <end position="129"/>
    </location>
</feature>
<comment type="caution">
    <text evidence="15">The sequence shown here is derived from an EMBL/GenBank/DDBJ whole genome shotgun (WGS) entry which is preliminary data.</text>
</comment>
<sequence length="667" mass="73829">METLVRGKITPFWEIYEKVYWRPLPLVILLPQYCCPVFLAFIPEKVFNKYGAAFAMTSLTNGPVISSTLDGSCESGSGASSGPHSDYLDSPQCSPQNPNRTCDSKGNSDAGDVGIKEEPPSPVSISDVLKLTTGPGPLDLGSGLSFCGTGKNSSCSSDWATKVKEWQTAEQLTRMRDEEPLLKNGGDRKFNELCVVCGDKASGRHYGAVSCEGCKGFFKRSIRKQLGYACRGNRDCEVTKHHRNRCQYCRLQKCLTMGMRADSVQSERKPADSREKTVTPPMAASSQRIYVRKDFRSPLAALPTFGSDKDTRNVNVGKSDLSTLANVVTSLVAMKQNPGDQSHCDVPLVTVNGESHSRLLPKDSNNVISKAFDTMVKVAGGCSDQLSLPLEPENDSLFEFDGPLLLDSHVAFHLTTPNPGSSYLNVHYICESGSRLLFLSVHWARSIPAFQLLQPEVQATLVRSCWSELFTLGLAQCSQVMSVKTIFSAIISHLQSSVQQDRLSASRVKQVTDHICKLQDFVNSMLRLQVDEHEYAYLKAIVLFSPDYPSLPSARQVEKFQEKGYQELRSYIGQTFPENNDRFPKLLLRLPALRSLQPSITEELFFSGLIGNVQIDSIIPYILSMDSSEYTPEMGSSVGGHTPGSNLPQWFDASRKCLDISYYELLY</sequence>
<dbReference type="FunFam" id="1.10.565.10:FF:000012">
    <property type="entry name" value="Nuclear receptor subfamily 2 group C member 1"/>
    <property type="match status" value="1"/>
</dbReference>
<dbReference type="SUPFAM" id="SSF48508">
    <property type="entry name" value="Nuclear receptor ligand-binding domain"/>
    <property type="match status" value="1"/>
</dbReference>
<dbReference type="EMBL" id="BGPR01000001">
    <property type="protein sequence ID" value="GBL72254.1"/>
    <property type="molecule type" value="Genomic_DNA"/>
</dbReference>
<evidence type="ECO:0000256" key="9">
    <source>
        <dbReference type="ARBA" id="ARBA00023170"/>
    </source>
</evidence>
<dbReference type="CDD" id="cd06952">
    <property type="entry name" value="NR_LBD_TR2_like"/>
    <property type="match status" value="1"/>
</dbReference>
<dbReference type="PROSITE" id="PS51843">
    <property type="entry name" value="NR_LBD"/>
    <property type="match status" value="1"/>
</dbReference>
<dbReference type="OrthoDB" id="40902at2759"/>
<dbReference type="PROSITE" id="PS51030">
    <property type="entry name" value="NUCLEAR_REC_DBD_2"/>
    <property type="match status" value="1"/>
</dbReference>
<dbReference type="PROSITE" id="PS00031">
    <property type="entry name" value="NUCLEAR_REC_DBD_1"/>
    <property type="match status" value="1"/>
</dbReference>
<evidence type="ECO:0000256" key="10">
    <source>
        <dbReference type="ARBA" id="ARBA00023242"/>
    </source>
</evidence>
<protein>
    <submittedName>
        <fullName evidence="15">Nuclear receptor subfamily 2 group C member 1-A</fullName>
    </submittedName>
</protein>
<dbReference type="InterPro" id="IPR048246">
    <property type="entry name" value="NR2C1/2-like_LBD"/>
</dbReference>
<dbReference type="InterPro" id="IPR035500">
    <property type="entry name" value="NHR-like_dom_sf"/>
</dbReference>
<dbReference type="GO" id="GO:0003700">
    <property type="term" value="F:DNA-binding transcription factor activity"/>
    <property type="evidence" value="ECO:0007669"/>
    <property type="project" value="InterPro"/>
</dbReference>
<dbReference type="PANTHER" id="PTHR24083">
    <property type="entry name" value="NUCLEAR HORMONE RECEPTOR"/>
    <property type="match status" value="1"/>
</dbReference>
<evidence type="ECO:0000256" key="12">
    <source>
        <dbReference type="SAM" id="MobiDB-lite"/>
    </source>
</evidence>
<dbReference type="Gene3D" id="1.10.565.10">
    <property type="entry name" value="Retinoid X Receptor"/>
    <property type="match status" value="1"/>
</dbReference>
<evidence type="ECO:0000256" key="4">
    <source>
        <dbReference type="ARBA" id="ARBA00022771"/>
    </source>
</evidence>
<dbReference type="InterPro" id="IPR050274">
    <property type="entry name" value="Nuclear_hormone_rcpt_NR2"/>
</dbReference>
<dbReference type="InterPro" id="IPR013088">
    <property type="entry name" value="Znf_NHR/GATA"/>
</dbReference>
<evidence type="ECO:0000313" key="15">
    <source>
        <dbReference type="EMBL" id="GBL72254.1"/>
    </source>
</evidence>
<dbReference type="AlphaFoldDB" id="A0A4Y1ZZJ3"/>
<dbReference type="Pfam" id="PF00105">
    <property type="entry name" value="zf-C4"/>
    <property type="match status" value="1"/>
</dbReference>
<evidence type="ECO:0000256" key="8">
    <source>
        <dbReference type="ARBA" id="ARBA00023163"/>
    </source>
</evidence>
<feature type="domain" description="Nuclear receptor" evidence="13">
    <location>
        <begin position="191"/>
        <end position="266"/>
    </location>
</feature>
<evidence type="ECO:0000256" key="11">
    <source>
        <dbReference type="RuleBase" id="RU004334"/>
    </source>
</evidence>
<evidence type="ECO:0000259" key="13">
    <source>
        <dbReference type="PROSITE" id="PS51030"/>
    </source>
</evidence>
<evidence type="ECO:0000313" key="16">
    <source>
        <dbReference type="Proteomes" id="UP000499080"/>
    </source>
</evidence>
<keyword evidence="7 11" id="KW-0238">DNA-binding</keyword>
<evidence type="ECO:0000256" key="3">
    <source>
        <dbReference type="ARBA" id="ARBA00022723"/>
    </source>
</evidence>
<feature type="compositionally biased region" description="Polar residues" evidence="12">
    <location>
        <begin position="91"/>
        <end position="107"/>
    </location>
</feature>
<dbReference type="GO" id="GO:0008270">
    <property type="term" value="F:zinc ion binding"/>
    <property type="evidence" value="ECO:0007669"/>
    <property type="project" value="UniProtKB-KW"/>
</dbReference>
<keyword evidence="5 11" id="KW-0862">Zinc</keyword>
<dbReference type="InterPro" id="IPR000536">
    <property type="entry name" value="Nucl_hrmn_rcpt_lig-bd"/>
</dbReference>
<comment type="similarity">
    <text evidence="2">Belongs to the nuclear hormone receptor family. NR2 subfamily.</text>
</comment>
<evidence type="ECO:0000256" key="1">
    <source>
        <dbReference type="ARBA" id="ARBA00004123"/>
    </source>
</evidence>
<reference evidence="15 16" key="1">
    <citation type="journal article" date="2019" name="Sci. Rep.">
        <title>Orb-weaving spider Araneus ventricosus genome elucidates the spidroin gene catalogue.</title>
        <authorList>
            <person name="Kono N."/>
            <person name="Nakamura H."/>
            <person name="Ohtoshi R."/>
            <person name="Moran D.A.P."/>
            <person name="Shinohara A."/>
            <person name="Yoshida Y."/>
            <person name="Fujiwara M."/>
            <person name="Mori M."/>
            <person name="Tomita M."/>
            <person name="Arakawa K."/>
        </authorList>
    </citation>
    <scope>NUCLEOTIDE SEQUENCE [LARGE SCALE GENOMIC DNA]</scope>
</reference>
<dbReference type="GO" id="GO:0043565">
    <property type="term" value="F:sequence-specific DNA binding"/>
    <property type="evidence" value="ECO:0007669"/>
    <property type="project" value="InterPro"/>
</dbReference>
<keyword evidence="4 11" id="KW-0863">Zinc-finger</keyword>
<dbReference type="SMART" id="SM00430">
    <property type="entry name" value="HOLI"/>
    <property type="match status" value="1"/>
</dbReference>
<organism evidence="15 16">
    <name type="scientific">Araneus ventricosus</name>
    <name type="common">Orbweaver spider</name>
    <name type="synonym">Epeira ventricosa</name>
    <dbReference type="NCBI Taxonomy" id="182803"/>
    <lineage>
        <taxon>Eukaryota</taxon>
        <taxon>Metazoa</taxon>
        <taxon>Ecdysozoa</taxon>
        <taxon>Arthropoda</taxon>
        <taxon>Chelicerata</taxon>
        <taxon>Arachnida</taxon>
        <taxon>Araneae</taxon>
        <taxon>Araneomorphae</taxon>
        <taxon>Entelegynae</taxon>
        <taxon>Araneoidea</taxon>
        <taxon>Araneidae</taxon>
        <taxon>Araneus</taxon>
    </lineage>
</organism>
<dbReference type="PRINTS" id="PR00398">
    <property type="entry name" value="STRDHORMONER"/>
</dbReference>
<evidence type="ECO:0000256" key="7">
    <source>
        <dbReference type="ARBA" id="ARBA00023125"/>
    </source>
</evidence>
<keyword evidence="8 11" id="KW-0804">Transcription</keyword>
<dbReference type="InterPro" id="IPR001723">
    <property type="entry name" value="Nuclear_hrmn_rcpt"/>
</dbReference>
<keyword evidence="16" id="KW-1185">Reference proteome</keyword>
<dbReference type="Pfam" id="PF00104">
    <property type="entry name" value="Hormone_recep"/>
    <property type="match status" value="1"/>
</dbReference>
<dbReference type="FunFam" id="3.30.50.10:FF:000015">
    <property type="entry name" value="Nuclear receptor subfamily 2, group C, member 1"/>
    <property type="match status" value="1"/>
</dbReference>
<comment type="subcellular location">
    <subcellularLocation>
        <location evidence="1 11">Nucleus</location>
    </subcellularLocation>
</comment>
<accession>A0A4Y1ZZJ3</accession>